<protein>
    <submittedName>
        <fullName evidence="3">Uncharacterized protein</fullName>
    </submittedName>
</protein>
<sequence length="162" mass="18591">MNESSGESNENKSEQKELSKKEKQKIILQFVNEKTKKVSDYEEAAFKSLSSVSGENFTNDQTLHTELVNNTLPAYKKALEEAKGITPGLSELEKPTKQMVKATEIFYEALQLEKKALEKQDSGLIEQSNVKMTEYQKLIEEYHSQMQKIAKEYNVEYTPNRS</sequence>
<name>A0A398BB09_9BACI</name>
<comment type="caution">
    <text evidence="3">The sequence shown here is derived from an EMBL/GenBank/DDBJ whole genome shotgun (WGS) entry which is preliminary data.</text>
</comment>
<keyword evidence="1" id="KW-0175">Coiled coil</keyword>
<feature type="compositionally biased region" description="Basic and acidic residues" evidence="2">
    <location>
        <begin position="9"/>
        <end position="22"/>
    </location>
</feature>
<feature type="coiled-coil region" evidence="1">
    <location>
        <begin position="100"/>
        <end position="152"/>
    </location>
</feature>
<dbReference type="Proteomes" id="UP000265816">
    <property type="component" value="Unassembled WGS sequence"/>
</dbReference>
<feature type="region of interest" description="Disordered" evidence="2">
    <location>
        <begin position="1"/>
        <end position="22"/>
    </location>
</feature>
<organism evidence="3 4">
    <name type="scientific">Mesobacillus zeae</name>
    <dbReference type="NCBI Taxonomy" id="1917180"/>
    <lineage>
        <taxon>Bacteria</taxon>
        <taxon>Bacillati</taxon>
        <taxon>Bacillota</taxon>
        <taxon>Bacilli</taxon>
        <taxon>Bacillales</taxon>
        <taxon>Bacillaceae</taxon>
        <taxon>Mesobacillus</taxon>
    </lineage>
</organism>
<dbReference type="OrthoDB" id="1953267at2"/>
<gene>
    <name evidence="3" type="ORF">D1970_05665</name>
</gene>
<reference evidence="3 4" key="1">
    <citation type="submission" date="2018-08" db="EMBL/GenBank/DDBJ databases">
        <title>Bacillus jemisoniae sp. nov., Bacillus chryseoplanitiae sp. nov., Bacillus resnikiae sp. nov., and Bacillus frankliniae sp. nov., isolated from Viking spacecraft and associated surfaces.</title>
        <authorList>
            <person name="Seuylemezian A."/>
            <person name="Vaishampayan P."/>
        </authorList>
    </citation>
    <scope>NUCLEOTIDE SEQUENCE [LARGE SCALE GENOMIC DNA]</scope>
    <source>
        <strain evidence="3 4">JJ-247</strain>
    </source>
</reference>
<proteinExistence type="predicted"/>
<evidence type="ECO:0000256" key="2">
    <source>
        <dbReference type="SAM" id="MobiDB-lite"/>
    </source>
</evidence>
<evidence type="ECO:0000313" key="3">
    <source>
        <dbReference type="EMBL" id="RID86744.1"/>
    </source>
</evidence>
<dbReference type="AlphaFoldDB" id="A0A398BB09"/>
<accession>A0A398BB09</accession>
<evidence type="ECO:0000256" key="1">
    <source>
        <dbReference type="SAM" id="Coils"/>
    </source>
</evidence>
<dbReference type="EMBL" id="QWVT01000011">
    <property type="protein sequence ID" value="RID86744.1"/>
    <property type="molecule type" value="Genomic_DNA"/>
</dbReference>
<dbReference type="RefSeq" id="WP_119111924.1">
    <property type="nucleotide sequence ID" value="NZ_CBCSEO010000006.1"/>
</dbReference>
<keyword evidence="4" id="KW-1185">Reference proteome</keyword>
<evidence type="ECO:0000313" key="4">
    <source>
        <dbReference type="Proteomes" id="UP000265816"/>
    </source>
</evidence>